<evidence type="ECO:0000313" key="2">
    <source>
        <dbReference type="EMBL" id="RST96267.1"/>
    </source>
</evidence>
<dbReference type="EMBL" id="NGJT01000001">
    <property type="protein sequence ID" value="RST96267.1"/>
    <property type="molecule type" value="Genomic_DNA"/>
</dbReference>
<keyword evidence="1" id="KW-0472">Membrane</keyword>
<protein>
    <submittedName>
        <fullName evidence="2">Uncharacterized protein</fullName>
    </submittedName>
</protein>
<comment type="caution">
    <text evidence="2">The sequence shown here is derived from an EMBL/GenBank/DDBJ whole genome shotgun (WGS) entry which is preliminary data.</text>
</comment>
<dbReference type="RefSeq" id="WP_125955696.1">
    <property type="nucleotide sequence ID" value="NZ_JAQEJV010000001.1"/>
</dbReference>
<keyword evidence="3" id="KW-1185">Reference proteome</keyword>
<proteinExistence type="predicted"/>
<dbReference type="Proteomes" id="UP000288490">
    <property type="component" value="Unassembled WGS sequence"/>
</dbReference>
<feature type="transmembrane region" description="Helical" evidence="1">
    <location>
        <begin position="6"/>
        <end position="25"/>
    </location>
</feature>
<gene>
    <name evidence="2" type="ORF">CBF36_00620</name>
</gene>
<name>A0A429ZRF5_9ENTE</name>
<dbReference type="AlphaFoldDB" id="A0A429ZRF5"/>
<reference evidence="2 3" key="1">
    <citation type="submission" date="2017-05" db="EMBL/GenBank/DDBJ databases">
        <title>Vagococcus spp. assemblies.</title>
        <authorList>
            <person name="Gulvik C.A."/>
        </authorList>
    </citation>
    <scope>NUCLEOTIDE SEQUENCE [LARGE SCALE GENOMIC DNA]</scope>
    <source>
        <strain evidence="2 3">SS1994</strain>
    </source>
</reference>
<evidence type="ECO:0000256" key="1">
    <source>
        <dbReference type="SAM" id="Phobius"/>
    </source>
</evidence>
<dbReference type="OrthoDB" id="9945353at2"/>
<sequence length="154" mass="18196">MWSGYIIPFLTILFSYFLGLFSNKATKKDVVDLKRYETFYVPFMSKTMHLSYSKQKHSKLPLHIRREFTNLIMENIQYLGKDSSKIIPEYYYLSAEIITLELDKRLPDIESDLERVYQNLEIAILQEAESLSKSLKYPNLARVILNDIESKIKN</sequence>
<keyword evidence="1" id="KW-1133">Transmembrane helix</keyword>
<evidence type="ECO:0000313" key="3">
    <source>
        <dbReference type="Proteomes" id="UP000288490"/>
    </source>
</evidence>
<organism evidence="2 3">
    <name type="scientific">Vagococcus bubulae</name>
    <dbReference type="NCBI Taxonomy" id="1977868"/>
    <lineage>
        <taxon>Bacteria</taxon>
        <taxon>Bacillati</taxon>
        <taxon>Bacillota</taxon>
        <taxon>Bacilli</taxon>
        <taxon>Lactobacillales</taxon>
        <taxon>Enterococcaceae</taxon>
        <taxon>Vagococcus</taxon>
    </lineage>
</organism>
<keyword evidence="1" id="KW-0812">Transmembrane</keyword>
<accession>A0A429ZRF5</accession>